<dbReference type="Pfam" id="PF00078">
    <property type="entry name" value="RVT_1"/>
    <property type="match status" value="1"/>
</dbReference>
<gene>
    <name evidence="3" type="ORF">RCL2_002772000</name>
    <name evidence="2" type="ORF">RclHR1_17570004</name>
</gene>
<dbReference type="InterPro" id="IPR000477">
    <property type="entry name" value="RT_dom"/>
</dbReference>
<dbReference type="Proteomes" id="UP000247702">
    <property type="component" value="Unassembled WGS sequence"/>
</dbReference>
<feature type="domain" description="Reverse transcriptase" evidence="1">
    <location>
        <begin position="7"/>
        <end position="161"/>
    </location>
</feature>
<keyword evidence="4" id="KW-1185">Reference proteome</keyword>
<sequence length="190" mass="22133">MDWKYQLTKTRPITLLETVRKAVTIKIVTLKFFHIIANNNILKKENHAALPSGSTKAPIKIMNLIMKDAKVKKKFILFQDLSKTYNRVDIKMLELALNRIKIPKRIVQLFINLFSDSKKAVITTTGTTQFYKTLIRIDQGEVILPLLWIIYYDPLLCEINKLQLDYIINQSIVRNIQLRDPDKETIMISS</sequence>
<comment type="caution">
    <text evidence="2">The sequence shown here is derived from an EMBL/GenBank/DDBJ whole genome shotgun (WGS) entry which is preliminary data.</text>
</comment>
<dbReference type="EMBL" id="BLAL01000298">
    <property type="protein sequence ID" value="GET01301.1"/>
    <property type="molecule type" value="Genomic_DNA"/>
</dbReference>
<protein>
    <submittedName>
        <fullName evidence="3">Peroxisomal acyl-coenzyme A oxidase 3-like</fullName>
    </submittedName>
</protein>
<evidence type="ECO:0000313" key="2">
    <source>
        <dbReference type="EMBL" id="GBB90567.1"/>
    </source>
</evidence>
<dbReference type="AlphaFoldDB" id="A0A2Z6QKB5"/>
<dbReference type="STRING" id="94130.A0A2Z6QKB5"/>
<evidence type="ECO:0000313" key="3">
    <source>
        <dbReference type="EMBL" id="GET01301.1"/>
    </source>
</evidence>
<dbReference type="EMBL" id="BEXD01000843">
    <property type="protein sequence ID" value="GBB90567.1"/>
    <property type="molecule type" value="Genomic_DNA"/>
</dbReference>
<accession>A0A2Z6QKB5</accession>
<dbReference type="Proteomes" id="UP000615446">
    <property type="component" value="Unassembled WGS sequence"/>
</dbReference>
<organism evidence="2 4">
    <name type="scientific">Rhizophagus clarus</name>
    <dbReference type="NCBI Taxonomy" id="94130"/>
    <lineage>
        <taxon>Eukaryota</taxon>
        <taxon>Fungi</taxon>
        <taxon>Fungi incertae sedis</taxon>
        <taxon>Mucoromycota</taxon>
        <taxon>Glomeromycotina</taxon>
        <taxon>Glomeromycetes</taxon>
        <taxon>Glomerales</taxon>
        <taxon>Glomeraceae</taxon>
        <taxon>Rhizophagus</taxon>
    </lineage>
</organism>
<name>A0A2Z6QKB5_9GLOM</name>
<evidence type="ECO:0000259" key="1">
    <source>
        <dbReference type="Pfam" id="PF00078"/>
    </source>
</evidence>
<reference evidence="2 4" key="1">
    <citation type="submission" date="2017-11" db="EMBL/GenBank/DDBJ databases">
        <title>The genome of Rhizophagus clarus HR1 reveals common genetic basis of auxotrophy among arbuscular mycorrhizal fungi.</title>
        <authorList>
            <person name="Kobayashi Y."/>
        </authorList>
    </citation>
    <scope>NUCLEOTIDE SEQUENCE [LARGE SCALE GENOMIC DNA]</scope>
    <source>
        <strain evidence="2 4">HR1</strain>
    </source>
</reference>
<proteinExistence type="predicted"/>
<reference evidence="3" key="2">
    <citation type="submission" date="2019-10" db="EMBL/GenBank/DDBJ databases">
        <title>Conservation and host-specific expression of non-tandemly repeated heterogenous ribosome RNA gene in arbuscular mycorrhizal fungi.</title>
        <authorList>
            <person name="Maeda T."/>
            <person name="Kobayashi Y."/>
            <person name="Nakagawa T."/>
            <person name="Ezawa T."/>
            <person name="Yamaguchi K."/>
            <person name="Bino T."/>
            <person name="Nishimoto Y."/>
            <person name="Shigenobu S."/>
            <person name="Kawaguchi M."/>
        </authorList>
    </citation>
    <scope>NUCLEOTIDE SEQUENCE</scope>
    <source>
        <strain evidence="3">HR1</strain>
    </source>
</reference>
<evidence type="ECO:0000313" key="4">
    <source>
        <dbReference type="Proteomes" id="UP000247702"/>
    </source>
</evidence>
<dbReference type="OrthoDB" id="2442293at2759"/>